<dbReference type="STRING" id="322104.A3LRT9"/>
<dbReference type="GeneID" id="4837700"/>
<dbReference type="GO" id="GO:0006493">
    <property type="term" value="P:protein O-linked glycosylation"/>
    <property type="evidence" value="ECO:0007669"/>
    <property type="project" value="TreeGrafter"/>
</dbReference>
<evidence type="ECO:0000256" key="9">
    <source>
        <dbReference type="ARBA" id="ARBA00023034"/>
    </source>
</evidence>
<dbReference type="AlphaFoldDB" id="A3LRT9"/>
<name>A3LRT9_PICST</name>
<dbReference type="OrthoDB" id="430354at2759"/>
<proteinExistence type="inferred from homology"/>
<dbReference type="InterPro" id="IPR029044">
    <property type="entry name" value="Nucleotide-diphossugar_trans"/>
</dbReference>
<dbReference type="HOGENOM" id="CLU_015387_0_0_1"/>
<evidence type="ECO:0000256" key="4">
    <source>
        <dbReference type="ARBA" id="ARBA00022676"/>
    </source>
</evidence>
<dbReference type="Gene3D" id="3.90.550.10">
    <property type="entry name" value="Spore Coat Polysaccharide Biosynthesis Protein SpsA, Chain A"/>
    <property type="match status" value="1"/>
</dbReference>
<dbReference type="FunCoup" id="A3LRT9">
    <property type="interactions" value="53"/>
</dbReference>
<keyword evidence="8 13" id="KW-1133">Transmembrane helix</keyword>
<dbReference type="GO" id="GO:0046354">
    <property type="term" value="P:mannan biosynthetic process"/>
    <property type="evidence" value="ECO:0007669"/>
    <property type="project" value="UniProtKB-ARBA"/>
</dbReference>
<feature type="compositionally biased region" description="Basic and acidic residues" evidence="12">
    <location>
        <begin position="62"/>
        <end position="82"/>
    </location>
</feature>
<sequence>MRDKLHVPRSKQKVIVYAGLVLWLICVNLWIFNYYHHSTRTPLKDESSSIYDEYNPDFINPDDDKSNKPDEKTNDKSSDPHYHAKPQPGLIDQISIQLLHKQTGVKDTRKKDSHSTVYDVMFNNHEVESVLANLDFQDRCELYFTTLYTMDVDWWIDPKYDFYFEHRDETSYDKWKKKMLNDLKKEWLKDKGEDTEDKNLDEVKVDQDLEDFIKKKYYEFWDSMMKTEQVVTDYLSHMRIFNKCFVSNDNAAQVNRVKNFSQNQMKFMKQFFKAGPKPGQSTVPPPFVPSSSEKRVNMKFENCAHLEKRLYPWLSLDYPVYERWSGNMQMTPPDMSEFIDVPKSANLKKKEPIKSKMTNNVPCFLNTFKNSVNSKGLVMSISDEHVDETVRFIHLLRALNNKYPIEIVYYDNLSKKSKSKLVTAAREKFVVLPKSFEKVHQYFPDDYMDNGGLPQQEIWFVNVHSVVAKNYKDNFKKFSNKFLATMFNSFEEFILVDADTVFVQSPEFFFELNGYKEKGAYFYRDRTAPQFRPPGDSVFFQKTSPSIVDSVMFDIPIMTDYTIKLPFFDGMSHFMESGVVVLNRNRHFNSILLMMQMSFMRPVMHRLYGDKELFFLSFAANGDEDYVFNSYSAAAIGQLTDDKFHVTSGGRKKKAKELCAAHPGHINGEDGKSLAWFNSGYNFCSKDVNFEEEFEKGKRFQFLKNKEAMETFYRDPMKITHAIIPPFKNKKETLCDNVDEEPKEGWHMDKEYCKSYLWCAYSQIGGRTSTGGDNTQTGYIFEFDDKAQNLFEYYGDIWVGTE</sequence>
<accession>A3LRT9</accession>
<keyword evidence="9" id="KW-0333">Golgi apparatus</keyword>
<evidence type="ECO:0000256" key="6">
    <source>
        <dbReference type="ARBA" id="ARBA00022692"/>
    </source>
</evidence>
<dbReference type="Pfam" id="PF11051">
    <property type="entry name" value="Mannosyl_trans3"/>
    <property type="match status" value="1"/>
</dbReference>
<evidence type="ECO:0000256" key="1">
    <source>
        <dbReference type="ARBA" id="ARBA00004323"/>
    </source>
</evidence>
<keyword evidence="4 14" id="KW-0328">Glycosyltransferase</keyword>
<dbReference type="PANTHER" id="PTHR31392:SF1">
    <property type="entry name" value="ALPHA-1,3-MANNOSYLTRANSFERASE MNN1-RELATED"/>
    <property type="match status" value="1"/>
</dbReference>
<evidence type="ECO:0000313" key="14">
    <source>
        <dbReference type="EMBL" id="ABN65791.2"/>
    </source>
</evidence>
<dbReference type="UniPathway" id="UPA00378"/>
<comment type="similarity">
    <text evidence="3">Belongs to the MNN1/MNT family.</text>
</comment>
<dbReference type="EMBL" id="CP000497">
    <property type="protein sequence ID" value="ABN65791.2"/>
    <property type="molecule type" value="Genomic_DNA"/>
</dbReference>
<dbReference type="InterPro" id="IPR022751">
    <property type="entry name" value="Alpha_mannosyltransferase"/>
</dbReference>
<dbReference type="eggNOG" id="ENOG502RZ48">
    <property type="taxonomic scope" value="Eukaryota"/>
</dbReference>
<feature type="region of interest" description="Disordered" evidence="12">
    <location>
        <begin position="57"/>
        <end position="84"/>
    </location>
</feature>
<dbReference type="GO" id="GO:0000139">
    <property type="term" value="C:Golgi membrane"/>
    <property type="evidence" value="ECO:0007669"/>
    <property type="project" value="UniProtKB-SubCell"/>
</dbReference>
<keyword evidence="5 14" id="KW-0808">Transferase</keyword>
<evidence type="ECO:0000256" key="5">
    <source>
        <dbReference type="ARBA" id="ARBA00022679"/>
    </source>
</evidence>
<comment type="subcellular location">
    <subcellularLocation>
        <location evidence="1">Golgi apparatus membrane</location>
        <topology evidence="1">Single-pass type II membrane protein</topology>
    </subcellularLocation>
</comment>
<dbReference type="GO" id="GO:0000033">
    <property type="term" value="F:alpha-1,3-mannosyltransferase activity"/>
    <property type="evidence" value="ECO:0007669"/>
    <property type="project" value="TreeGrafter"/>
</dbReference>
<evidence type="ECO:0000256" key="10">
    <source>
        <dbReference type="ARBA" id="ARBA00023136"/>
    </source>
</evidence>
<reference evidence="14 15" key="1">
    <citation type="journal article" date="2007" name="Nat. Biotechnol.">
        <title>Genome sequence of the lignocellulose-bioconverting and xylose-fermenting yeast Pichia stipitis.</title>
        <authorList>
            <person name="Jeffries T.W."/>
            <person name="Grigoriev I.V."/>
            <person name="Grimwood J."/>
            <person name="Laplaza J.M."/>
            <person name="Aerts A."/>
            <person name="Salamov A."/>
            <person name="Schmutz J."/>
            <person name="Lindquist E."/>
            <person name="Dehal P."/>
            <person name="Shapiro H."/>
            <person name="Jin Y.S."/>
            <person name="Passoth V."/>
            <person name="Richardson P.M."/>
        </authorList>
    </citation>
    <scope>NUCLEOTIDE SEQUENCE [LARGE SCALE GENOMIC DNA]</scope>
    <source>
        <strain evidence="15">ATCC 58785 / CBS 6054 / NBRC 10063 / NRRL Y-11545</strain>
    </source>
</reference>
<keyword evidence="10 13" id="KW-0472">Membrane</keyword>
<dbReference type="SUPFAM" id="SSF53448">
    <property type="entry name" value="Nucleotide-diphospho-sugar transferases"/>
    <property type="match status" value="1"/>
</dbReference>
<keyword evidence="6 13" id="KW-0812">Transmembrane</keyword>
<evidence type="ECO:0000256" key="7">
    <source>
        <dbReference type="ARBA" id="ARBA00022968"/>
    </source>
</evidence>
<dbReference type="KEGG" id="pic:PICST_82608"/>
<keyword evidence="15" id="KW-1185">Reference proteome</keyword>
<evidence type="ECO:0000256" key="13">
    <source>
        <dbReference type="SAM" id="Phobius"/>
    </source>
</evidence>
<organism evidence="14 15">
    <name type="scientific">Scheffersomyces stipitis (strain ATCC 58785 / CBS 6054 / NBRC 10063 / NRRL Y-11545)</name>
    <name type="common">Yeast</name>
    <name type="synonym">Pichia stipitis</name>
    <dbReference type="NCBI Taxonomy" id="322104"/>
    <lineage>
        <taxon>Eukaryota</taxon>
        <taxon>Fungi</taxon>
        <taxon>Dikarya</taxon>
        <taxon>Ascomycota</taxon>
        <taxon>Saccharomycotina</taxon>
        <taxon>Pichiomycetes</taxon>
        <taxon>Debaryomycetaceae</taxon>
        <taxon>Scheffersomyces</taxon>
    </lineage>
</organism>
<evidence type="ECO:0000256" key="2">
    <source>
        <dbReference type="ARBA" id="ARBA00004922"/>
    </source>
</evidence>
<protein>
    <submittedName>
        <fullName evidence="14">Mannosyltransferase</fullName>
    </submittedName>
</protein>
<keyword evidence="7" id="KW-0735">Signal-anchor</keyword>
<dbReference type="Proteomes" id="UP000002258">
    <property type="component" value="Chromosome 3"/>
</dbReference>
<gene>
    <name evidence="14" type="primary">MNN13</name>
    <name evidence="14" type="ORF">PICST_82608</name>
</gene>
<dbReference type="PANTHER" id="PTHR31392">
    <property type="entry name" value="ALPHA-1,3-MANNOSYLTRANSFERASE MNN1-RELATED"/>
    <property type="match status" value="1"/>
</dbReference>
<evidence type="ECO:0000256" key="3">
    <source>
        <dbReference type="ARBA" id="ARBA00009105"/>
    </source>
</evidence>
<comment type="pathway">
    <text evidence="2">Protein modification; protein glycosylation.</text>
</comment>
<feature type="transmembrane region" description="Helical" evidence="13">
    <location>
        <begin position="14"/>
        <end position="35"/>
    </location>
</feature>
<dbReference type="RefSeq" id="XP_001383820.2">
    <property type="nucleotide sequence ID" value="XM_001383783.1"/>
</dbReference>
<evidence type="ECO:0000256" key="11">
    <source>
        <dbReference type="ARBA" id="ARBA00023180"/>
    </source>
</evidence>
<evidence type="ECO:0000313" key="15">
    <source>
        <dbReference type="Proteomes" id="UP000002258"/>
    </source>
</evidence>
<dbReference type="InParanoid" id="A3LRT9"/>
<keyword evidence="11" id="KW-0325">Glycoprotein</keyword>
<evidence type="ECO:0000256" key="8">
    <source>
        <dbReference type="ARBA" id="ARBA00022989"/>
    </source>
</evidence>
<dbReference type="OMA" id="GHINGED"/>
<evidence type="ECO:0000256" key="12">
    <source>
        <dbReference type="SAM" id="MobiDB-lite"/>
    </source>
</evidence>